<dbReference type="Proteomes" id="UP001054821">
    <property type="component" value="Chromosome 5"/>
</dbReference>
<dbReference type="GO" id="GO:0003676">
    <property type="term" value="F:nucleic acid binding"/>
    <property type="evidence" value="ECO:0007669"/>
    <property type="project" value="InterPro"/>
</dbReference>
<dbReference type="InterPro" id="IPR039537">
    <property type="entry name" value="Retrotran_Ty1/copia-like"/>
</dbReference>
<dbReference type="InterPro" id="IPR036397">
    <property type="entry name" value="RNaseH_sf"/>
</dbReference>
<dbReference type="InterPro" id="IPR057670">
    <property type="entry name" value="SH3_retrovirus"/>
</dbReference>
<reference evidence="3 4" key="1">
    <citation type="journal article" date="2022" name="G3 (Bethesda)">
        <title>Whole-genome sequence and methylome profiling of the almond [Prunus dulcis (Mill.) D.A. Webb] cultivar 'Nonpareil'.</title>
        <authorList>
            <person name="D'Amico-Willman K.M."/>
            <person name="Ouma W.Z."/>
            <person name="Meulia T."/>
            <person name="Sideli G.M."/>
            <person name="Gradziel T.M."/>
            <person name="Fresnedo-Ramirez J."/>
        </authorList>
    </citation>
    <scope>NUCLEOTIDE SEQUENCE [LARGE SCALE GENOMIC DNA]</scope>
    <source>
        <strain evidence="3">Clone GOH B32 T37-40</strain>
    </source>
</reference>
<proteinExistence type="predicted"/>
<name>A0AAD4VNS1_PRUDU</name>
<dbReference type="EMBL" id="JAJFAZ020000005">
    <property type="protein sequence ID" value="KAI5328413.1"/>
    <property type="molecule type" value="Genomic_DNA"/>
</dbReference>
<dbReference type="PANTHER" id="PTHR42648">
    <property type="entry name" value="TRANSPOSASE, PUTATIVE-RELATED"/>
    <property type="match status" value="1"/>
</dbReference>
<feature type="domain" description="Retroviral polymerase SH3-like" evidence="2">
    <location>
        <begin position="182"/>
        <end position="242"/>
    </location>
</feature>
<dbReference type="InterPro" id="IPR012337">
    <property type="entry name" value="RNaseH-like_sf"/>
</dbReference>
<keyword evidence="4" id="KW-1185">Reference proteome</keyword>
<protein>
    <recommendedName>
        <fullName evidence="2">Retroviral polymerase SH3-like domain-containing protein</fullName>
    </recommendedName>
</protein>
<evidence type="ECO:0000313" key="4">
    <source>
        <dbReference type="Proteomes" id="UP001054821"/>
    </source>
</evidence>
<accession>A0AAD4VNS1</accession>
<dbReference type="AlphaFoldDB" id="A0AAD4VNS1"/>
<dbReference type="SUPFAM" id="SSF53098">
    <property type="entry name" value="Ribonuclease H-like"/>
    <property type="match status" value="1"/>
</dbReference>
<evidence type="ECO:0000256" key="1">
    <source>
        <dbReference type="SAM" id="MobiDB-lite"/>
    </source>
</evidence>
<dbReference type="Gene3D" id="3.30.420.10">
    <property type="entry name" value="Ribonuclease H-like superfamily/Ribonuclease H"/>
    <property type="match status" value="1"/>
</dbReference>
<gene>
    <name evidence="3" type="ORF">L3X38_027810</name>
</gene>
<feature type="region of interest" description="Disordered" evidence="1">
    <location>
        <begin position="335"/>
        <end position="354"/>
    </location>
</feature>
<organism evidence="3 4">
    <name type="scientific">Prunus dulcis</name>
    <name type="common">Almond</name>
    <name type="synonym">Amygdalus dulcis</name>
    <dbReference type="NCBI Taxonomy" id="3755"/>
    <lineage>
        <taxon>Eukaryota</taxon>
        <taxon>Viridiplantae</taxon>
        <taxon>Streptophyta</taxon>
        <taxon>Embryophyta</taxon>
        <taxon>Tracheophyta</taxon>
        <taxon>Spermatophyta</taxon>
        <taxon>Magnoliopsida</taxon>
        <taxon>eudicotyledons</taxon>
        <taxon>Gunneridae</taxon>
        <taxon>Pentapetalae</taxon>
        <taxon>rosids</taxon>
        <taxon>fabids</taxon>
        <taxon>Rosales</taxon>
        <taxon>Rosaceae</taxon>
        <taxon>Amygdaloideae</taxon>
        <taxon>Amygdaleae</taxon>
        <taxon>Prunus</taxon>
    </lineage>
</organism>
<dbReference type="Pfam" id="PF25597">
    <property type="entry name" value="SH3_retrovirus"/>
    <property type="match status" value="1"/>
</dbReference>
<evidence type="ECO:0000313" key="3">
    <source>
        <dbReference type="EMBL" id="KAI5328413.1"/>
    </source>
</evidence>
<evidence type="ECO:0000259" key="2">
    <source>
        <dbReference type="Pfam" id="PF25597"/>
    </source>
</evidence>
<sequence>MYNSTLFSTTLPPHRDHVLTANNAAAPVTGAGSLLLTPALPLDKVLLVPSLSSNLLSVPQVTEQLNCVVLMYPSFVLLQDIQTREIFGCGTKNGGLYYVDDVATSRNGVAERKNGQILAAAHALLLGALVPKGFWMDVVTYAVYLLNRLPSRVLDFQTPMQVLTHHLSASSMLTLSPKVFGCVIYVHLHQNQRSKLDPCAPCCVFLGFSPHQKGYRCYHPATRRLYVSMDVTFIKDEMFFSDTLEHVLQGETSSEGHSSLDLQGGVVLDSLIQREEPTKPTEPAEPATPVEPAILTDVTAVTEPITPYEASLIVPDQAPLDNPKVSASIHTADDSYVLPPRQNRGVPPDRYSPEGKARYATAHYVMDHMLSPECKAFVARMDSIKISTRVEEAFNDPKWAEAMNIEMEALQKNNTRDILDLPK</sequence>
<dbReference type="PANTHER" id="PTHR42648:SF22">
    <property type="entry name" value="REVERSE TRANSCRIPTASE TY1_COPIA-TYPE DOMAIN-CONTAINING PROTEIN"/>
    <property type="match status" value="1"/>
</dbReference>
<comment type="caution">
    <text evidence="3">The sequence shown here is derived from an EMBL/GenBank/DDBJ whole genome shotgun (WGS) entry which is preliminary data.</text>
</comment>